<dbReference type="InterPro" id="IPR014862">
    <property type="entry name" value="TrwC"/>
</dbReference>
<keyword evidence="2" id="KW-0347">Helicase</keyword>
<keyword evidence="3" id="KW-1185">Reference proteome</keyword>
<keyword evidence="2" id="KW-0540">Nuclease</keyword>
<dbReference type="NCBIfam" id="NF041492">
    <property type="entry name" value="MobF"/>
    <property type="match status" value="1"/>
</dbReference>
<evidence type="ECO:0000313" key="3">
    <source>
        <dbReference type="Proteomes" id="UP000000245"/>
    </source>
</evidence>
<dbReference type="STRING" id="349163.Acry_2424"/>
<dbReference type="eggNOG" id="COG0507">
    <property type="taxonomic scope" value="Bacteria"/>
</dbReference>
<dbReference type="KEGG" id="acr:Acry_2424"/>
<evidence type="ECO:0000313" key="2">
    <source>
        <dbReference type="EMBL" id="ABQ31618.1"/>
    </source>
</evidence>
<dbReference type="Pfam" id="PF08751">
    <property type="entry name" value="TrwC"/>
    <property type="match status" value="1"/>
</dbReference>
<dbReference type="SUPFAM" id="SSF52540">
    <property type="entry name" value="P-loop containing nucleoside triphosphate hydrolases"/>
    <property type="match status" value="2"/>
</dbReference>
<sequence length="923" mass="99449">MVATISALTSAGQAASYYEADEAYYAEGGLAPSEWLGQGAQALNLAGGVDHEQFARLLDGHVAGQSLGTMREGDWEHRPGWDITFSAPKSVSIIAEVAGDRRLIAAHEYAVKIALRLAEQHFTATRIREDGSIRRQGTGNLVIASFRHGTSRALDPQLHTHNVILNMTRDRAGQWRSLEPRAFYQMQKQLGAIYRQELAAAVRRLGYEIECGKGSTFEIVGISVETMEVFSQRSAAIEARLADRGKSREDASAAEKQIAALDTRLAKEPVPHAELICDWRKTADAAGWDEQTRRELIVRAEARAAAAANTADQEFARELVADRAVAQGAAMLAERQSVFSTTALHEAAGRFGMGHIGQEDIFAAIVRAEKGGALEARECLDRRGVAFEGFTTAGAIANETKILRLEEQGRQQVKPILSPIAAARAVAEAERRSAQHGYAWTDEQRAAAQQIFSSSNRIIGLQGAAGSAKTSTVLATIAKGAKARGIQITALAPTASAAQVLADALGTRADTLARHILAPGRPTTNEHLWIVDEASLISAADAAKLLSLAESHRAQVLLVGDTAQLGSVAAGAAFAQLQRAGMETARLTQILRQTNEHSKAAVEASLAGDAKKALAALDAGGGRVLECDTREARFAQIAQDYAQLGTKERHKALVIEPSREGRDALTVEIRKRLAENGVLHGPAIEAVRLVPRDLTRAETKYAHSYAVGDMIRFAKDYADKGVSKAQAYRVVKIDAVKAAITLADQYGRIVDWRLQQWGASNAQAFTTEVIELRAGDLLQFTRNDRDVGRINGQKGEILAVDPMSREAKIRVDKGKIFSLSLDNPRDQHIAHSYVATTFAAQGRTTEHTFIHADSAASNLVDQKSFYVALSRAKATTAIYTNDRDKLVAAIAERTGEKQTALQAGALAIREVSNTAALPDGMAL</sequence>
<gene>
    <name evidence="2" type="ordered locus">Acry_2424</name>
</gene>
<keyword evidence="2" id="KW-0269">Exonuclease</keyword>
<dbReference type="AlphaFoldDB" id="A5G186"/>
<organism evidence="2 3">
    <name type="scientific">Acidiphilium cryptum (strain JF-5)</name>
    <dbReference type="NCBI Taxonomy" id="349163"/>
    <lineage>
        <taxon>Bacteria</taxon>
        <taxon>Pseudomonadati</taxon>
        <taxon>Pseudomonadota</taxon>
        <taxon>Alphaproteobacteria</taxon>
        <taxon>Acetobacterales</taxon>
        <taxon>Acidocellaceae</taxon>
        <taxon>Acidiphilium</taxon>
    </lineage>
</organism>
<dbReference type="SUPFAM" id="SSF55464">
    <property type="entry name" value="Origin of replication-binding domain, RBD-like"/>
    <property type="match status" value="1"/>
</dbReference>
<name>A5G186_ACICJ</name>
<evidence type="ECO:0000259" key="1">
    <source>
        <dbReference type="Pfam" id="PF08751"/>
    </source>
</evidence>
<dbReference type="Pfam" id="PF13604">
    <property type="entry name" value="AAA_30"/>
    <property type="match status" value="1"/>
</dbReference>
<dbReference type="InterPro" id="IPR027417">
    <property type="entry name" value="P-loop_NTPase"/>
</dbReference>
<dbReference type="NCBIfam" id="TIGR02686">
    <property type="entry name" value="relax_trwC"/>
    <property type="match status" value="1"/>
</dbReference>
<dbReference type="GO" id="GO:0004527">
    <property type="term" value="F:exonuclease activity"/>
    <property type="evidence" value="ECO:0007669"/>
    <property type="project" value="UniProtKB-KW"/>
</dbReference>
<dbReference type="HOGENOM" id="CLU_001748_0_2_5"/>
<dbReference type="InterPro" id="IPR014059">
    <property type="entry name" value="TraI/TrwC_relax"/>
</dbReference>
<keyword evidence="2" id="KW-0378">Hydrolase</keyword>
<feature type="domain" description="TrwC relaxase" evidence="1">
    <location>
        <begin position="11"/>
        <end position="285"/>
    </location>
</feature>
<proteinExistence type="predicted"/>
<dbReference type="EMBL" id="CP000697">
    <property type="protein sequence ID" value="ABQ31618.1"/>
    <property type="molecule type" value="Genomic_DNA"/>
</dbReference>
<dbReference type="RefSeq" id="WP_012040049.1">
    <property type="nucleotide sequence ID" value="NC_009484.1"/>
</dbReference>
<keyword evidence="2" id="KW-0067">ATP-binding</keyword>
<reference evidence="2 3" key="1">
    <citation type="submission" date="2007-05" db="EMBL/GenBank/DDBJ databases">
        <title>Complete sequence of chromosome of Acidiphilium cryptum JF-5.</title>
        <authorList>
            <consortium name="US DOE Joint Genome Institute"/>
            <person name="Copeland A."/>
            <person name="Lucas S."/>
            <person name="Lapidus A."/>
            <person name="Barry K."/>
            <person name="Detter J.C."/>
            <person name="Glavina del Rio T."/>
            <person name="Hammon N."/>
            <person name="Israni S."/>
            <person name="Dalin E."/>
            <person name="Tice H."/>
            <person name="Pitluck S."/>
            <person name="Sims D."/>
            <person name="Brettin T."/>
            <person name="Bruce D."/>
            <person name="Han C."/>
            <person name="Schmutz J."/>
            <person name="Larimer F."/>
            <person name="Land M."/>
            <person name="Hauser L."/>
            <person name="Kyrpides N."/>
            <person name="Kim E."/>
            <person name="Magnuson T."/>
            <person name="Richardson P."/>
        </authorList>
    </citation>
    <scope>NUCLEOTIDE SEQUENCE [LARGE SCALE GENOMIC DNA]</scope>
    <source>
        <strain evidence="2 3">JF-5</strain>
    </source>
</reference>
<dbReference type="Proteomes" id="UP000000245">
    <property type="component" value="Chromosome"/>
</dbReference>
<accession>A5G186</accession>
<protein>
    <submittedName>
        <fullName evidence="2">ATP-dependent exoDNAse (Exonuclease V) alpha subunit-helicase superfamily I member-like protein</fullName>
    </submittedName>
</protein>
<dbReference type="Gene3D" id="3.40.50.300">
    <property type="entry name" value="P-loop containing nucleotide triphosphate hydrolases"/>
    <property type="match status" value="2"/>
</dbReference>
<dbReference type="GO" id="GO:0004386">
    <property type="term" value="F:helicase activity"/>
    <property type="evidence" value="ECO:0007669"/>
    <property type="project" value="UniProtKB-KW"/>
</dbReference>
<dbReference type="CDD" id="cd17933">
    <property type="entry name" value="DEXSc_RecD-like"/>
    <property type="match status" value="1"/>
</dbReference>
<keyword evidence="2" id="KW-0547">Nucleotide-binding</keyword>